<accession>A0ACB7T0H8</accession>
<dbReference type="Proteomes" id="UP000821845">
    <property type="component" value="Chromosome 2"/>
</dbReference>
<gene>
    <name evidence="1" type="ORF">HPB50_021867</name>
</gene>
<evidence type="ECO:0000313" key="2">
    <source>
        <dbReference type="Proteomes" id="UP000821845"/>
    </source>
</evidence>
<proteinExistence type="predicted"/>
<keyword evidence="2" id="KW-1185">Reference proteome</keyword>
<sequence>MGLHAVELAPEYIEKAGIKIDPSKDLLKGRLGYYPVPLLSQLLTAVVRVPVKLLDRIPEGRKRAVIFVCLDTVYYYNSRSCISTIAGGGFVYREADTCQTAALGEYPSEKENRIISIVTLRALPVLSALVAMSENPEVQGVVQKRPQSPSLPEATEPRKSAEGGPEPSQPNPVPSASDCLASLENLKSPFTGAPLHFDLPCTADENQVCQIMQHISTWNEFLFQARMEIRQVAGARGQLSVISFDCRELPDFGKAQMHQTATLLYWLLSTHHCVRSFSGNPSRFKSYKWLFCDALLKSSSVEIMKLQFARLHVCKDVCKIIAAANHVKELELQSDGLSSAGVQSALSTLLKTTKVLAVLTIPDVGMGGKHADMFLTSLVANNSLKELSMHESALSEASVAVRARFTEYLKTNDTLTALSVGKGNELWYQYSFVPTSLSLKWILQGLLANQTVSSLKLTHMVVDRQSALLLCRLLKENRVLRCFSLTSSMTDMHFQLRPAYDCWIDALAENEWLQELTLPFRVWEVRKWEGFFNIMSRKKNLASMTISIGMPDYAHLPQLCKFIRDSGIENRLPSLPHITSARLDIWTGDMTLAWAFTDYMESSSTLRKLRLWLGSDGNSTRDASGWRAAILGSLSRSKSIRVLHVTSMYMAAQDVCLLANSVTSSYNIEQVHFGTVTFLESAALVHRLSLGAATNYTLLSISLDYPLDTETAGYLFTVYDVARRNYGLVALAAQFVTGALRGRQVHSTHVEALSARALERVSGHPALLELLSELTSVSTAEAATMVRRCLRSIESMQQFMRLAGVVSERVTCGARGDGCVQLADLNEHCWSHIRRYLKLYDVVYDDAASGEVREQRD</sequence>
<organism evidence="1 2">
    <name type="scientific">Hyalomma asiaticum</name>
    <name type="common">Tick</name>
    <dbReference type="NCBI Taxonomy" id="266040"/>
    <lineage>
        <taxon>Eukaryota</taxon>
        <taxon>Metazoa</taxon>
        <taxon>Ecdysozoa</taxon>
        <taxon>Arthropoda</taxon>
        <taxon>Chelicerata</taxon>
        <taxon>Arachnida</taxon>
        <taxon>Acari</taxon>
        <taxon>Parasitiformes</taxon>
        <taxon>Ixodida</taxon>
        <taxon>Ixodoidea</taxon>
        <taxon>Ixodidae</taxon>
        <taxon>Hyalomminae</taxon>
        <taxon>Hyalomma</taxon>
    </lineage>
</organism>
<evidence type="ECO:0000313" key="1">
    <source>
        <dbReference type="EMBL" id="KAH6939822.1"/>
    </source>
</evidence>
<comment type="caution">
    <text evidence="1">The sequence shown here is derived from an EMBL/GenBank/DDBJ whole genome shotgun (WGS) entry which is preliminary data.</text>
</comment>
<reference evidence="1" key="1">
    <citation type="submission" date="2020-05" db="EMBL/GenBank/DDBJ databases">
        <title>Large-scale comparative analyses of tick genomes elucidate their genetic diversity and vector capacities.</title>
        <authorList>
            <person name="Jia N."/>
            <person name="Wang J."/>
            <person name="Shi W."/>
            <person name="Du L."/>
            <person name="Sun Y."/>
            <person name="Zhan W."/>
            <person name="Jiang J."/>
            <person name="Wang Q."/>
            <person name="Zhang B."/>
            <person name="Ji P."/>
            <person name="Sakyi L.B."/>
            <person name="Cui X."/>
            <person name="Yuan T."/>
            <person name="Jiang B."/>
            <person name="Yang W."/>
            <person name="Lam T.T.-Y."/>
            <person name="Chang Q."/>
            <person name="Ding S."/>
            <person name="Wang X."/>
            <person name="Zhu J."/>
            <person name="Ruan X."/>
            <person name="Zhao L."/>
            <person name="Wei J."/>
            <person name="Que T."/>
            <person name="Du C."/>
            <person name="Cheng J."/>
            <person name="Dai P."/>
            <person name="Han X."/>
            <person name="Huang E."/>
            <person name="Gao Y."/>
            <person name="Liu J."/>
            <person name="Shao H."/>
            <person name="Ye R."/>
            <person name="Li L."/>
            <person name="Wei W."/>
            <person name="Wang X."/>
            <person name="Wang C."/>
            <person name="Yang T."/>
            <person name="Huo Q."/>
            <person name="Li W."/>
            <person name="Guo W."/>
            <person name="Chen H."/>
            <person name="Zhou L."/>
            <person name="Ni X."/>
            <person name="Tian J."/>
            <person name="Zhou Y."/>
            <person name="Sheng Y."/>
            <person name="Liu T."/>
            <person name="Pan Y."/>
            <person name="Xia L."/>
            <person name="Li J."/>
            <person name="Zhao F."/>
            <person name="Cao W."/>
        </authorList>
    </citation>
    <scope>NUCLEOTIDE SEQUENCE</scope>
    <source>
        <strain evidence="1">Hyas-2018</strain>
    </source>
</reference>
<name>A0ACB7T0H8_HYAAI</name>
<protein>
    <submittedName>
        <fullName evidence="1">Uncharacterized protein</fullName>
    </submittedName>
</protein>
<dbReference type="EMBL" id="CM023482">
    <property type="protein sequence ID" value="KAH6939822.1"/>
    <property type="molecule type" value="Genomic_DNA"/>
</dbReference>